<keyword evidence="2" id="KW-1185">Reference proteome</keyword>
<comment type="caution">
    <text evidence="1">The sequence shown here is derived from an EMBL/GenBank/DDBJ whole genome shotgun (WGS) entry which is preliminary data.</text>
</comment>
<evidence type="ECO:0000313" key="2">
    <source>
        <dbReference type="Proteomes" id="UP001499987"/>
    </source>
</evidence>
<name>A0ABN1U4F8_9ACTN</name>
<gene>
    <name evidence="1" type="ORF">GCM10009663_62340</name>
</gene>
<proteinExistence type="predicted"/>
<sequence length="92" mass="10385">MELRNDFTDDQKKVIDEVTAELEDLILDQVRKAHAEAREKLAAAGVHVDPEGRYCHNCLNSAHPCDGYVPGFMGQCKRYSCHHSDAVHNYPC</sequence>
<dbReference type="Proteomes" id="UP001499987">
    <property type="component" value="Unassembled WGS sequence"/>
</dbReference>
<organism evidence="1 2">
    <name type="scientific">Kitasatospora arboriphila</name>
    <dbReference type="NCBI Taxonomy" id="258052"/>
    <lineage>
        <taxon>Bacteria</taxon>
        <taxon>Bacillati</taxon>
        <taxon>Actinomycetota</taxon>
        <taxon>Actinomycetes</taxon>
        <taxon>Kitasatosporales</taxon>
        <taxon>Streptomycetaceae</taxon>
        <taxon>Kitasatospora</taxon>
    </lineage>
</organism>
<protein>
    <submittedName>
        <fullName evidence="1">Uncharacterized protein</fullName>
    </submittedName>
</protein>
<evidence type="ECO:0000313" key="1">
    <source>
        <dbReference type="EMBL" id="GAA1112958.1"/>
    </source>
</evidence>
<dbReference type="InterPro" id="IPR038404">
    <property type="entry name" value="TRAP_DctP_sf"/>
</dbReference>
<dbReference type="EMBL" id="BAAALD010000087">
    <property type="protein sequence ID" value="GAA1112958.1"/>
    <property type="molecule type" value="Genomic_DNA"/>
</dbReference>
<accession>A0ABN1U4F8</accession>
<dbReference type="Gene3D" id="3.40.190.170">
    <property type="entry name" value="Bacterial extracellular solute-binding protein, family 7"/>
    <property type="match status" value="1"/>
</dbReference>
<dbReference type="RefSeq" id="WP_344627045.1">
    <property type="nucleotide sequence ID" value="NZ_BAAALD010000087.1"/>
</dbReference>
<reference evidence="1 2" key="1">
    <citation type="journal article" date="2019" name="Int. J. Syst. Evol. Microbiol.">
        <title>The Global Catalogue of Microorganisms (GCM) 10K type strain sequencing project: providing services to taxonomists for standard genome sequencing and annotation.</title>
        <authorList>
            <consortium name="The Broad Institute Genomics Platform"/>
            <consortium name="The Broad Institute Genome Sequencing Center for Infectious Disease"/>
            <person name="Wu L."/>
            <person name="Ma J."/>
        </authorList>
    </citation>
    <scope>NUCLEOTIDE SEQUENCE [LARGE SCALE GENOMIC DNA]</scope>
    <source>
        <strain evidence="1 2">JCM 13002</strain>
    </source>
</reference>